<organism evidence="1 2">
    <name type="scientific">Thermococcus aciditolerans</name>
    <dbReference type="NCBI Taxonomy" id="2598455"/>
    <lineage>
        <taxon>Archaea</taxon>
        <taxon>Methanobacteriati</taxon>
        <taxon>Methanobacteriota</taxon>
        <taxon>Thermococci</taxon>
        <taxon>Thermococcales</taxon>
        <taxon>Thermococcaceae</taxon>
        <taxon>Thermococcus</taxon>
    </lineage>
</organism>
<gene>
    <name evidence="1" type="ORF">FPV09_10570</name>
</gene>
<dbReference type="Proteomes" id="UP000322631">
    <property type="component" value="Chromosome"/>
</dbReference>
<dbReference type="GeneID" id="41610303"/>
<dbReference type="KEGG" id="them:FPV09_10570"/>
<sequence>MVFKLYLDEQEIHVLWGRCIEEISDETPEGISLRCIPPNSQGGAISIPVRGGFILRLETDAVGIKEVIIGGTIGTGSGDKSNPWIIAVHSEDQTRIYSPSWGSLVLNIWGEWEEPSVEALIELLQVALLLKREAPMEEIKSRLTHVVQLASEYGPNTKVTLITDGQVFEISTKMLPEENGELN</sequence>
<proteinExistence type="predicted"/>
<evidence type="ECO:0000313" key="1">
    <source>
        <dbReference type="EMBL" id="QEK15457.1"/>
    </source>
</evidence>
<dbReference type="AlphaFoldDB" id="A0A5C0SNU6"/>
<reference evidence="1 2" key="1">
    <citation type="submission" date="2019-07" db="EMBL/GenBank/DDBJ databases">
        <title>Complete genome of Thermococcus acidophilus.</title>
        <authorList>
            <person name="Li X."/>
        </authorList>
    </citation>
    <scope>NUCLEOTIDE SEQUENCE [LARGE SCALE GENOMIC DNA]</scope>
    <source>
        <strain evidence="1 2">SY113</strain>
    </source>
</reference>
<dbReference type="EMBL" id="CP041932">
    <property type="protein sequence ID" value="QEK15457.1"/>
    <property type="molecule type" value="Genomic_DNA"/>
</dbReference>
<keyword evidence="2" id="KW-1185">Reference proteome</keyword>
<name>A0A5C0SNU6_9EURY</name>
<protein>
    <submittedName>
        <fullName evidence="1">Uncharacterized protein</fullName>
    </submittedName>
</protein>
<accession>A0A5C0SNU6</accession>
<dbReference type="RefSeq" id="WP_148883377.1">
    <property type="nucleotide sequence ID" value="NZ_CP041932.1"/>
</dbReference>
<evidence type="ECO:0000313" key="2">
    <source>
        <dbReference type="Proteomes" id="UP000322631"/>
    </source>
</evidence>